<keyword evidence="1" id="KW-0812">Transmembrane</keyword>
<accession>A0A9W6DAX6</accession>
<dbReference type="Proteomes" id="UP001057868">
    <property type="component" value="Unassembled WGS sequence"/>
</dbReference>
<evidence type="ECO:0000313" key="3">
    <source>
        <dbReference type="Proteomes" id="UP001057868"/>
    </source>
</evidence>
<evidence type="ECO:0000313" key="2">
    <source>
        <dbReference type="EMBL" id="GKU25128.1"/>
    </source>
</evidence>
<evidence type="ECO:0000256" key="1">
    <source>
        <dbReference type="SAM" id="Phobius"/>
    </source>
</evidence>
<feature type="transmembrane region" description="Helical" evidence="1">
    <location>
        <begin position="33"/>
        <end position="51"/>
    </location>
</feature>
<feature type="transmembrane region" description="Helical" evidence="1">
    <location>
        <begin position="6"/>
        <end position="21"/>
    </location>
</feature>
<dbReference type="AlphaFoldDB" id="A0A9W6DAX6"/>
<reference evidence="2" key="1">
    <citation type="journal article" date="2023" name="Int. J. Syst. Evol. Microbiol.">
        <title>&lt;i&gt;Clostridium folliculivorans&lt;/i&gt; sp. nov., isolated from soil samples of an organic paddy in Japan.</title>
        <authorList>
            <person name="Tazawa J."/>
            <person name="Kobayashi H."/>
            <person name="Tanizawa Y."/>
            <person name="Uchino A."/>
            <person name="Tanaka F."/>
            <person name="Urashima Y."/>
            <person name="Miura S."/>
            <person name="Sakamoto M."/>
            <person name="Ohkuma M."/>
            <person name="Tohno M."/>
        </authorList>
    </citation>
    <scope>NUCLEOTIDE SEQUENCE</scope>
    <source>
        <strain evidence="2">D1-1</strain>
    </source>
</reference>
<keyword evidence="1" id="KW-1133">Transmembrane helix</keyword>
<keyword evidence="1" id="KW-0472">Membrane</keyword>
<organism evidence="2 3">
    <name type="scientific">Clostridium folliculivorans</name>
    <dbReference type="NCBI Taxonomy" id="2886038"/>
    <lineage>
        <taxon>Bacteria</taxon>
        <taxon>Bacillati</taxon>
        <taxon>Bacillota</taxon>
        <taxon>Clostridia</taxon>
        <taxon>Eubacteriales</taxon>
        <taxon>Clostridiaceae</taxon>
        <taxon>Clostridium</taxon>
    </lineage>
</organism>
<dbReference type="RefSeq" id="WP_261852092.1">
    <property type="nucleotide sequence ID" value="NZ_BQXY01000002.1"/>
</dbReference>
<protein>
    <submittedName>
        <fullName evidence="2">Uncharacterized protein</fullName>
    </submittedName>
</protein>
<keyword evidence="3" id="KW-1185">Reference proteome</keyword>
<sequence length="61" mass="7012">MRINKVIRAILLMLLSIYFIIQGLKQQIIISQFAYFLCSIGFIIGALGYLYEGLKKTKVKN</sequence>
<comment type="caution">
    <text evidence="2">The sequence shown here is derived from an EMBL/GenBank/DDBJ whole genome shotgun (WGS) entry which is preliminary data.</text>
</comment>
<dbReference type="EMBL" id="BQXY01000002">
    <property type="protein sequence ID" value="GKU25128.1"/>
    <property type="molecule type" value="Genomic_DNA"/>
</dbReference>
<name>A0A9W6DAX6_9CLOT</name>
<gene>
    <name evidence="2" type="ORF">CFOLD11_19540</name>
</gene>
<proteinExistence type="predicted"/>